<comment type="caution">
    <text evidence="6">The sequence shown here is derived from an EMBL/GenBank/DDBJ whole genome shotgun (WGS) entry which is preliminary data.</text>
</comment>
<dbReference type="Pfam" id="PF02902">
    <property type="entry name" value="Peptidase_C48"/>
    <property type="match status" value="1"/>
</dbReference>
<dbReference type="GO" id="GO:0016929">
    <property type="term" value="F:deSUMOylase activity"/>
    <property type="evidence" value="ECO:0007669"/>
    <property type="project" value="TreeGrafter"/>
</dbReference>
<keyword evidence="3" id="KW-0378">Hydrolase</keyword>
<evidence type="ECO:0000256" key="2">
    <source>
        <dbReference type="ARBA" id="ARBA00022670"/>
    </source>
</evidence>
<sequence length="224" mass="26306">MEKKFWSMMLDVGGWLESQHFDEYLSYLRKHVLDESLSDVVVTTEFFSSFIDTNMDPKQELFPGLLDDLNKMMEGTSSTSYIKSWTGVKRLYFPHNIAETHWMAVRADFENNELVVFDSLRCFRSDDEIVRSLEPHRKWFGNVACILNGIVYDPEIMPLWNVKRPTVPQQTTSDCGVFTMKFIELDMVGKDFKELENMTESRMKQVRLLMAYSICKEFQETLNV</sequence>
<dbReference type="Proteomes" id="UP001152523">
    <property type="component" value="Unassembled WGS sequence"/>
</dbReference>
<dbReference type="PANTHER" id="PTHR12606:SF136">
    <property type="entry name" value="ULP1 PROTEASE FAMILY PROTEIN"/>
    <property type="match status" value="1"/>
</dbReference>
<dbReference type="GO" id="GO:0005634">
    <property type="term" value="C:nucleus"/>
    <property type="evidence" value="ECO:0007669"/>
    <property type="project" value="TreeGrafter"/>
</dbReference>
<evidence type="ECO:0000313" key="7">
    <source>
        <dbReference type="Proteomes" id="UP001152523"/>
    </source>
</evidence>
<keyword evidence="7" id="KW-1185">Reference proteome</keyword>
<proteinExistence type="inferred from homology"/>
<dbReference type="Gene3D" id="3.40.395.10">
    <property type="entry name" value="Adenoviral Proteinase, Chain A"/>
    <property type="match status" value="1"/>
</dbReference>
<evidence type="ECO:0000256" key="4">
    <source>
        <dbReference type="ARBA" id="ARBA00022807"/>
    </source>
</evidence>
<feature type="domain" description="Ubiquitin-like protease family profile" evidence="5">
    <location>
        <begin position="1"/>
        <end position="186"/>
    </location>
</feature>
<keyword evidence="2" id="KW-0645">Protease</keyword>
<dbReference type="PANTHER" id="PTHR12606">
    <property type="entry name" value="SENTRIN/SUMO-SPECIFIC PROTEASE"/>
    <property type="match status" value="1"/>
</dbReference>
<gene>
    <name evidence="6" type="ORF">CEPIT_LOCUS38714</name>
</gene>
<dbReference type="GO" id="GO:0006508">
    <property type="term" value="P:proteolysis"/>
    <property type="evidence" value="ECO:0007669"/>
    <property type="project" value="UniProtKB-KW"/>
</dbReference>
<dbReference type="GO" id="GO:0016926">
    <property type="term" value="P:protein desumoylation"/>
    <property type="evidence" value="ECO:0007669"/>
    <property type="project" value="TreeGrafter"/>
</dbReference>
<evidence type="ECO:0000259" key="5">
    <source>
        <dbReference type="PROSITE" id="PS50600"/>
    </source>
</evidence>
<evidence type="ECO:0000256" key="3">
    <source>
        <dbReference type="ARBA" id="ARBA00022801"/>
    </source>
</evidence>
<evidence type="ECO:0000313" key="6">
    <source>
        <dbReference type="EMBL" id="CAH9140906.1"/>
    </source>
</evidence>
<dbReference type="AlphaFoldDB" id="A0AAV0FZ22"/>
<organism evidence="6 7">
    <name type="scientific">Cuscuta epithymum</name>
    <dbReference type="NCBI Taxonomy" id="186058"/>
    <lineage>
        <taxon>Eukaryota</taxon>
        <taxon>Viridiplantae</taxon>
        <taxon>Streptophyta</taxon>
        <taxon>Embryophyta</taxon>
        <taxon>Tracheophyta</taxon>
        <taxon>Spermatophyta</taxon>
        <taxon>Magnoliopsida</taxon>
        <taxon>eudicotyledons</taxon>
        <taxon>Gunneridae</taxon>
        <taxon>Pentapetalae</taxon>
        <taxon>asterids</taxon>
        <taxon>lamiids</taxon>
        <taxon>Solanales</taxon>
        <taxon>Convolvulaceae</taxon>
        <taxon>Cuscuteae</taxon>
        <taxon>Cuscuta</taxon>
        <taxon>Cuscuta subgen. Cuscuta</taxon>
    </lineage>
</organism>
<reference evidence="6" key="1">
    <citation type="submission" date="2022-07" db="EMBL/GenBank/DDBJ databases">
        <authorList>
            <person name="Macas J."/>
            <person name="Novak P."/>
            <person name="Neumann P."/>
        </authorList>
    </citation>
    <scope>NUCLEOTIDE SEQUENCE</scope>
</reference>
<dbReference type="EMBL" id="CAMAPF010001027">
    <property type="protein sequence ID" value="CAH9140906.1"/>
    <property type="molecule type" value="Genomic_DNA"/>
</dbReference>
<dbReference type="PROSITE" id="PS50600">
    <property type="entry name" value="ULP_PROTEASE"/>
    <property type="match status" value="1"/>
</dbReference>
<keyword evidence="4" id="KW-0788">Thiol protease</keyword>
<dbReference type="SUPFAM" id="SSF54001">
    <property type="entry name" value="Cysteine proteinases"/>
    <property type="match status" value="1"/>
</dbReference>
<name>A0AAV0FZ22_9ASTE</name>
<evidence type="ECO:0000256" key="1">
    <source>
        <dbReference type="ARBA" id="ARBA00005234"/>
    </source>
</evidence>
<protein>
    <recommendedName>
        <fullName evidence="5">Ubiquitin-like protease family profile domain-containing protein</fullName>
    </recommendedName>
</protein>
<dbReference type="InterPro" id="IPR003653">
    <property type="entry name" value="Peptidase_C48_C"/>
</dbReference>
<dbReference type="InterPro" id="IPR038765">
    <property type="entry name" value="Papain-like_cys_pep_sf"/>
</dbReference>
<comment type="similarity">
    <text evidence="1">Belongs to the peptidase C48 family.</text>
</comment>
<accession>A0AAV0FZ22</accession>